<accession>A0ABS6SZU0</accession>
<evidence type="ECO:0000256" key="1">
    <source>
        <dbReference type="SAM" id="SignalP"/>
    </source>
</evidence>
<comment type="caution">
    <text evidence="2">The sequence shown here is derived from an EMBL/GenBank/DDBJ whole genome shotgun (WGS) entry which is preliminary data.</text>
</comment>
<dbReference type="RefSeq" id="WP_218391632.1">
    <property type="nucleotide sequence ID" value="NZ_JAHUZE010000001.1"/>
</dbReference>
<evidence type="ECO:0008006" key="4">
    <source>
        <dbReference type="Google" id="ProtNLM"/>
    </source>
</evidence>
<keyword evidence="3" id="KW-1185">Reference proteome</keyword>
<protein>
    <recommendedName>
        <fullName evidence="4">Invasion protein IalB, involved in pathogenesis</fullName>
    </recommendedName>
</protein>
<feature type="chain" id="PRO_5047133834" description="Invasion protein IalB, involved in pathogenesis" evidence="1">
    <location>
        <begin position="21"/>
        <end position="162"/>
    </location>
</feature>
<evidence type="ECO:0000313" key="2">
    <source>
        <dbReference type="EMBL" id="MBV7378502.1"/>
    </source>
</evidence>
<keyword evidence="1" id="KW-0732">Signal</keyword>
<evidence type="ECO:0000313" key="3">
    <source>
        <dbReference type="Proteomes" id="UP000756530"/>
    </source>
</evidence>
<sequence length="162" mass="17213">MKKTFAFLAVTMFWVGTAQAEWVLRSPEASDDNGSAYVENEQGHRLDIGCGNGGLIGISLTPDTRPEELMFVDDGAVIFFRVDGAEPGLQMPATCGPHGCYQDFMLGGEPWPVSQMRDITSALRAGTTVDVTLGGQVMSTFDLTGSAAALDGLKTRTSCDGL</sequence>
<dbReference type="Proteomes" id="UP000756530">
    <property type="component" value="Unassembled WGS sequence"/>
</dbReference>
<proteinExistence type="predicted"/>
<name>A0ABS6SZU0_9RHOB</name>
<gene>
    <name evidence="2" type="ORF">KJP28_06155</name>
</gene>
<reference evidence="2 3" key="1">
    <citation type="submission" date="2021-05" db="EMBL/GenBank/DDBJ databases">
        <title>Culturable bacteria isolated from Daya Bay.</title>
        <authorList>
            <person name="Zheng W."/>
            <person name="Yu S."/>
            <person name="Huang Y."/>
        </authorList>
    </citation>
    <scope>NUCLEOTIDE SEQUENCE [LARGE SCALE GENOMIC DNA]</scope>
    <source>
        <strain evidence="2 3">DP4N28-5</strain>
    </source>
</reference>
<dbReference type="EMBL" id="JAHUZE010000001">
    <property type="protein sequence ID" value="MBV7378502.1"/>
    <property type="molecule type" value="Genomic_DNA"/>
</dbReference>
<organism evidence="2 3">
    <name type="scientific">Maritimibacter dapengensis</name>
    <dbReference type="NCBI Taxonomy" id="2836868"/>
    <lineage>
        <taxon>Bacteria</taxon>
        <taxon>Pseudomonadati</taxon>
        <taxon>Pseudomonadota</taxon>
        <taxon>Alphaproteobacteria</taxon>
        <taxon>Rhodobacterales</taxon>
        <taxon>Roseobacteraceae</taxon>
        <taxon>Maritimibacter</taxon>
    </lineage>
</organism>
<feature type="signal peptide" evidence="1">
    <location>
        <begin position="1"/>
        <end position="20"/>
    </location>
</feature>